<evidence type="ECO:0000256" key="1">
    <source>
        <dbReference type="SAM" id="MobiDB-lite"/>
    </source>
</evidence>
<feature type="region of interest" description="Disordered" evidence="1">
    <location>
        <begin position="1689"/>
        <end position="1713"/>
    </location>
</feature>
<keyword evidence="4" id="KW-1185">Reference proteome</keyword>
<evidence type="ECO:0000259" key="2">
    <source>
        <dbReference type="SMART" id="SM00222"/>
    </source>
</evidence>
<dbReference type="InterPro" id="IPR015403">
    <property type="entry name" value="Mon2/Sec7/BIG1-like_HDS"/>
</dbReference>
<dbReference type="InterPro" id="IPR000904">
    <property type="entry name" value="Sec7_dom"/>
</dbReference>
<dbReference type="GO" id="GO:0032012">
    <property type="term" value="P:regulation of ARF protein signal transduction"/>
    <property type="evidence" value="ECO:0007669"/>
    <property type="project" value="InterPro"/>
</dbReference>
<dbReference type="InterPro" id="IPR016024">
    <property type="entry name" value="ARM-type_fold"/>
</dbReference>
<protein>
    <submittedName>
        <fullName evidence="3">Brefeldin A-inhibited guanine nucleotide-exchange protein 3</fullName>
    </submittedName>
</protein>
<dbReference type="SMART" id="SM00222">
    <property type="entry name" value="Sec7"/>
    <property type="match status" value="1"/>
</dbReference>
<proteinExistence type="predicted"/>
<name>A0A1W0XAA9_HYPEX</name>
<comment type="caution">
    <text evidence="3">The sequence shown here is derived from an EMBL/GenBank/DDBJ whole genome shotgun (WGS) entry which is preliminary data.</text>
</comment>
<sequence length="1805" mass="201587">MEVFEEFLQKVAKEVSSKGTPAESHAAAKLCPDILGQLMQRKNAFSGEVDLTFIQKIFQLLRICFYSDQTRLQLLGLTFMQKCLEDERFNPKNFTGDARKAFPTMFVDALSELCLEGTDEIAVEILRVCLNFTCQPLWMQDPYAVMKIVTFCMHCSGLRRCQNVKIAASATNVQAVTSFCTAVLNESVTSDSVLPSDFQIVLTFVGDNLENLQNFSEDPKGIEVLRTTLLSIYTILQNTSKTVQHHPQFQEYVWRKITPALCHWLGKPAEMYMQTVARQVQAAAGLVSIADMDMIEIKLISQIFLDLAKTYARTDSMRCVLGSLLQRMMSVASVRQRLYTLNSLAELLNSPEFLSDLEGPNSQGNLPDTCLVAIIFETLAKLARIKHHEVETVCTKLALAYLSSLEHVAEGLSLKDDQVATLNKVFIQLADTTPISLDDIERNVDILMVKKRPQESIDLGDLTVPVVLPREDSLDAETVETPTSAAGVELLIDGEQLETPGPDAKPVFDFTAAGDVLCTKRTELDEQDSANRFIAKLVDAIPQLLHKISTIEVDEAMQQFASEFCEDEKNIFNGIPYLNADGVYVAAYQLLRFTVRARDMRYFTRRSHRPDLIPMSEKEFVSGVLGCGLLVYMSSGWIRQVYRVVVEKDLLSEVDSAATGETSPFVQVIRGGKLARYLVGRCWVGLQYSLQSVFLDLFSRKKLLTLKKDLTEEVLQLMCSALGGLQRYADLCARLRLYELCSEAYALLARVCCSSLYPQPALQSHGQDKSLLRLHPWNVLSIDVVLRRSLDMGSRNPDCWKAFFTCYLYLHRLETKFLINAKTSSLTKRELQDCSSTVADITTKFMGNAHTKASESLDADHSYMALGALLNALDCCFVDATKKLNLSNLCNFIRTLGDASLRVTSERVMMMERLTNLVILSAKCGRPLLHVMIIWASAIPFLYQAAASRTPVVSEKAVVYIHAMVSTLTSTLSENPHFHFNELQLKPFESLICSQVCSVELQELIVYSLCNLVETSKSDIRSGWKSLFCTVRGIQIDGKSGNLLQAVSDVYEAFLNSDNVRIFSSSLWECIQSLVKLYRTALDLSTTGTLSPGGQNALKYIRHSMRLLFSLDLMPDFVGLAEADRLRAMGFNFPKMDHILPIAPTIDSLNEHLLEEIYTWIPGEQTRSELRHCILSKSAPETGERENVQAKLLEWDAPKGILTAATSVLDGFVNGWSTSWNALNNESVETVIEILRDAADKKRAHFSMVVVSDIIAPVVQQMLRRKNPRHDGPFQQLIGMLTELVADICDKHHHEITQDPNHERHLDCLFHTLAECCLSGHEATVKLSISCFRHLVTRLCTTNTPAFRPALVRGIVTILHVTFSPTYELMSCYNPWSKSLYGDTGHVKIAITNDSTLNEMQRMRQNALQVFLTDDQKKDESNTLIDPESNTSGKSFTFLIYPSELDYHVSSDMFIKRIPLDRLVQGLVGHEQMVKLAEQVLKNHCDPKLNECLTGLDRLILLCACRQSYTLASDFNHLSGLKFLIKRVLASSHAVNLYRLSSMAGCIHSMETLRVCAMQRSTFGVLQPRRQHYDGQLNSDIRSAQSAAFFAEYARIWIESIVAEYIGHSTTTVSSVSAVVPISVHDTEPSSSVDSESNQEGASELVEVTLSDPALTRTLSSTSVTVAALKSLITVDSIRTLMEKLEGMESAGKDDKDAAVNGAGTPPGRKNPFRESVVASSELPSDCALELQTAIEEDNLARKAMRCRPLMVFLDLPGFSAADKLAVAALCFYLSRAVLADGGDTDLELLQKIRRFFVWFEELIK</sequence>
<evidence type="ECO:0000313" key="3">
    <source>
        <dbReference type="EMBL" id="OQV24338.1"/>
    </source>
</evidence>
<dbReference type="Proteomes" id="UP000192578">
    <property type="component" value="Unassembled WGS sequence"/>
</dbReference>
<organism evidence="3 4">
    <name type="scientific">Hypsibius exemplaris</name>
    <name type="common">Freshwater tardigrade</name>
    <dbReference type="NCBI Taxonomy" id="2072580"/>
    <lineage>
        <taxon>Eukaryota</taxon>
        <taxon>Metazoa</taxon>
        <taxon>Ecdysozoa</taxon>
        <taxon>Tardigrada</taxon>
        <taxon>Eutardigrada</taxon>
        <taxon>Parachela</taxon>
        <taxon>Hypsibioidea</taxon>
        <taxon>Hypsibiidae</taxon>
        <taxon>Hypsibius</taxon>
    </lineage>
</organism>
<dbReference type="EMBL" id="MTYJ01000007">
    <property type="protein sequence ID" value="OQV24338.1"/>
    <property type="molecule type" value="Genomic_DNA"/>
</dbReference>
<feature type="domain" description="SEC7" evidence="2">
    <location>
        <begin position="405"/>
        <end position="650"/>
    </location>
</feature>
<dbReference type="GO" id="GO:0005085">
    <property type="term" value="F:guanyl-nucleotide exchange factor activity"/>
    <property type="evidence" value="ECO:0007669"/>
    <property type="project" value="InterPro"/>
</dbReference>
<dbReference type="Pfam" id="PF09324">
    <property type="entry name" value="Sec7-like_HDS"/>
    <property type="match status" value="1"/>
</dbReference>
<gene>
    <name evidence="3" type="ORF">BV898_01876</name>
</gene>
<dbReference type="OrthoDB" id="10002886at2759"/>
<reference evidence="4" key="1">
    <citation type="submission" date="2017-01" db="EMBL/GenBank/DDBJ databases">
        <title>Comparative genomics of anhydrobiosis in the tardigrade Hypsibius dujardini.</title>
        <authorList>
            <person name="Yoshida Y."/>
            <person name="Koutsovoulos G."/>
            <person name="Laetsch D."/>
            <person name="Stevens L."/>
            <person name="Kumar S."/>
            <person name="Horikawa D."/>
            <person name="Ishino K."/>
            <person name="Komine S."/>
            <person name="Tomita M."/>
            <person name="Blaxter M."/>
            <person name="Arakawa K."/>
        </authorList>
    </citation>
    <scope>NUCLEOTIDE SEQUENCE [LARGE SCALE GENOMIC DNA]</scope>
    <source>
        <strain evidence="4">Z151</strain>
    </source>
</reference>
<dbReference type="SUPFAM" id="SSF48371">
    <property type="entry name" value="ARM repeat"/>
    <property type="match status" value="1"/>
</dbReference>
<feature type="compositionally biased region" description="Basic and acidic residues" evidence="1">
    <location>
        <begin position="1689"/>
        <end position="1698"/>
    </location>
</feature>
<accession>A0A1W0XAA9</accession>
<evidence type="ECO:0000313" key="4">
    <source>
        <dbReference type="Proteomes" id="UP000192578"/>
    </source>
</evidence>